<dbReference type="Gene3D" id="3.30.450.20">
    <property type="entry name" value="PAS domain"/>
    <property type="match status" value="1"/>
</dbReference>
<dbReference type="GO" id="GO:0000155">
    <property type="term" value="F:phosphorelay sensor kinase activity"/>
    <property type="evidence" value="ECO:0007669"/>
    <property type="project" value="InterPro"/>
</dbReference>
<dbReference type="EMBL" id="BX897699">
    <property type="protein sequence ID" value="CAF27195.1"/>
    <property type="molecule type" value="Genomic_DNA"/>
</dbReference>
<dbReference type="Gene3D" id="3.30.565.10">
    <property type="entry name" value="Histidine kinase-like ATPase, C-terminal domain"/>
    <property type="match status" value="1"/>
</dbReference>
<dbReference type="Pfam" id="PF00989">
    <property type="entry name" value="PAS"/>
    <property type="match status" value="1"/>
</dbReference>
<dbReference type="SMART" id="SM00388">
    <property type="entry name" value="HisKA"/>
    <property type="match status" value="1"/>
</dbReference>
<dbReference type="OrthoDB" id="9801651at2"/>
<dbReference type="EC" id="2.7.13.3" evidence="2"/>
<dbReference type="SMART" id="SM00387">
    <property type="entry name" value="HATPase_c"/>
    <property type="match status" value="1"/>
</dbReference>
<evidence type="ECO:0000259" key="7">
    <source>
        <dbReference type="PROSITE" id="PS50112"/>
    </source>
</evidence>
<dbReference type="InterPro" id="IPR005467">
    <property type="entry name" value="His_kinase_dom"/>
</dbReference>
<protein>
    <recommendedName>
        <fullName evidence="2">histidine kinase</fullName>
        <ecNumber evidence="2">2.7.13.3</ecNumber>
    </recommendedName>
</protein>
<evidence type="ECO:0000256" key="2">
    <source>
        <dbReference type="ARBA" id="ARBA00012438"/>
    </source>
</evidence>
<dbReference type="PRINTS" id="PR00344">
    <property type="entry name" value="BCTRLSENSOR"/>
</dbReference>
<dbReference type="PaxDb" id="283166-BH03850"/>
<dbReference type="InterPro" id="IPR035965">
    <property type="entry name" value="PAS-like_dom_sf"/>
</dbReference>
<sequence>MQEEVQEKRVEDLNTKTSSLSEVERSAFREIAERLRDELDSSVEGMHLVEETADELPCAQTLSGNVIEKFLVKEPAAVLSLLDTATDGVLWLNEQGFIQAVSRSALALTGYEINELLAQPLSSLFTLQSRSLVEKYFELIRMKRKNQAFIRGDTADLVTKNYKSITVSMTMVFLARQDSYAVILRNMTSVVLPLDKKAEENKMVGVVHEMRTPLNALIGFAEIMRDGRFGAIDNERYRGYLRDIISSGRHILSLVNQLLECSKANYLSSNHQNNRSVIAETFDVTSCLRASMAFLETQANYNGIIMRIVAPVYVPFICISQQIFRQIIWNLLSNAIRFTPSGGQIIVHVSYSKKERVKISVSDNGVGMNDEEILRALQPYGQVERKDGRSGDSVFVGTGLGLPMCKAMVEESGGQFLLFSKPNHGTTVEMFFPIFYA</sequence>
<organism evidence="8 9">
    <name type="scientific">Bartonella henselae (strain ATCC 49882 / DSM 28221 / CCUG 30454 / Houston 1)</name>
    <name type="common">Rochalimaea henselae</name>
    <dbReference type="NCBI Taxonomy" id="283166"/>
    <lineage>
        <taxon>Bacteria</taxon>
        <taxon>Pseudomonadati</taxon>
        <taxon>Pseudomonadota</taxon>
        <taxon>Alphaproteobacteria</taxon>
        <taxon>Hyphomicrobiales</taxon>
        <taxon>Bartonellaceae</taxon>
        <taxon>Bartonella</taxon>
    </lineage>
</organism>
<evidence type="ECO:0000313" key="8">
    <source>
        <dbReference type="EMBL" id="CAF27195.1"/>
    </source>
</evidence>
<dbReference type="InterPro" id="IPR013767">
    <property type="entry name" value="PAS_fold"/>
</dbReference>
<dbReference type="PANTHER" id="PTHR43047:SF72">
    <property type="entry name" value="OSMOSENSING HISTIDINE PROTEIN KINASE SLN1"/>
    <property type="match status" value="1"/>
</dbReference>
<dbReference type="Pfam" id="PF02518">
    <property type="entry name" value="HATPase_c"/>
    <property type="match status" value="1"/>
</dbReference>
<keyword evidence="9" id="KW-1185">Reference proteome</keyword>
<dbReference type="AlphaFoldDB" id="A0A0H3LVW2"/>
<keyword evidence="5" id="KW-0418">Kinase</keyword>
<gene>
    <name evidence="8" type="ordered locus">BH03850</name>
</gene>
<keyword evidence="3" id="KW-0597">Phosphoprotein</keyword>
<evidence type="ECO:0000256" key="5">
    <source>
        <dbReference type="ARBA" id="ARBA00022777"/>
    </source>
</evidence>
<dbReference type="PROSITE" id="PS50112">
    <property type="entry name" value="PAS"/>
    <property type="match status" value="1"/>
</dbReference>
<dbReference type="SUPFAM" id="SSF55874">
    <property type="entry name" value="ATPase domain of HSP90 chaperone/DNA topoisomerase II/histidine kinase"/>
    <property type="match status" value="1"/>
</dbReference>
<comment type="catalytic activity">
    <reaction evidence="1">
        <text>ATP + protein L-histidine = ADP + protein N-phospho-L-histidine.</text>
        <dbReference type="EC" id="2.7.13.3"/>
    </reaction>
</comment>
<dbReference type="PANTHER" id="PTHR43047">
    <property type="entry name" value="TWO-COMPONENT HISTIDINE PROTEIN KINASE"/>
    <property type="match status" value="1"/>
</dbReference>
<feature type="domain" description="Histidine kinase" evidence="6">
    <location>
        <begin position="205"/>
        <end position="436"/>
    </location>
</feature>
<dbReference type="Pfam" id="PF00512">
    <property type="entry name" value="HisKA"/>
    <property type="match status" value="1"/>
</dbReference>
<dbReference type="eggNOG" id="COG2205">
    <property type="taxonomic scope" value="Bacteria"/>
</dbReference>
<dbReference type="InterPro" id="IPR003661">
    <property type="entry name" value="HisK_dim/P_dom"/>
</dbReference>
<dbReference type="KEGG" id="bhe:BH03850"/>
<dbReference type="InterPro" id="IPR004358">
    <property type="entry name" value="Sig_transdc_His_kin-like_C"/>
</dbReference>
<evidence type="ECO:0000256" key="1">
    <source>
        <dbReference type="ARBA" id="ARBA00000085"/>
    </source>
</evidence>
<name>A0A0H3LVW2_BARHE</name>
<dbReference type="GeneID" id="92985042"/>
<feature type="domain" description="PAS" evidence="7">
    <location>
        <begin position="74"/>
        <end position="144"/>
    </location>
</feature>
<dbReference type="PROSITE" id="PS50109">
    <property type="entry name" value="HIS_KIN"/>
    <property type="match status" value="1"/>
</dbReference>
<dbReference type="NCBIfam" id="TIGR00229">
    <property type="entry name" value="sensory_box"/>
    <property type="match status" value="1"/>
</dbReference>
<accession>A0A0H3LVW2</accession>
<dbReference type="SUPFAM" id="SSF47384">
    <property type="entry name" value="Homodimeric domain of signal transducing histidine kinase"/>
    <property type="match status" value="1"/>
</dbReference>
<dbReference type="EnsemblBacteria" id="CAF27195">
    <property type="protein sequence ID" value="CAF27195"/>
    <property type="gene ID" value="BH03850"/>
</dbReference>
<evidence type="ECO:0000259" key="6">
    <source>
        <dbReference type="PROSITE" id="PS50109"/>
    </source>
</evidence>
<proteinExistence type="predicted"/>
<dbReference type="GO" id="GO:0006355">
    <property type="term" value="P:regulation of DNA-templated transcription"/>
    <property type="evidence" value="ECO:0007669"/>
    <property type="project" value="InterPro"/>
</dbReference>
<dbReference type="CDD" id="cd00082">
    <property type="entry name" value="HisKA"/>
    <property type="match status" value="1"/>
</dbReference>
<accession>A0A0K8IY40</accession>
<dbReference type="SUPFAM" id="SSF55785">
    <property type="entry name" value="PYP-like sensor domain (PAS domain)"/>
    <property type="match status" value="1"/>
</dbReference>
<dbReference type="RefSeq" id="WP_011180322.1">
    <property type="nucleotide sequence ID" value="NC_005956.1"/>
</dbReference>
<dbReference type="InterPro" id="IPR003594">
    <property type="entry name" value="HATPase_dom"/>
</dbReference>
<dbReference type="InterPro" id="IPR000014">
    <property type="entry name" value="PAS"/>
</dbReference>
<dbReference type="SMART" id="SM00091">
    <property type="entry name" value="PAS"/>
    <property type="match status" value="1"/>
</dbReference>
<keyword evidence="4" id="KW-0808">Transferase</keyword>
<dbReference type="Gene3D" id="1.10.287.130">
    <property type="match status" value="1"/>
</dbReference>
<evidence type="ECO:0000256" key="4">
    <source>
        <dbReference type="ARBA" id="ARBA00022679"/>
    </source>
</evidence>
<evidence type="ECO:0000256" key="3">
    <source>
        <dbReference type="ARBA" id="ARBA00022553"/>
    </source>
</evidence>
<reference evidence="8 9" key="1">
    <citation type="journal article" date="2004" name="Proc. Natl. Acad. Sci. U.S.A.">
        <title>The louse-borne human pathogen Bartonella quintana is a genomic derivative of the zoonotic agent Bartonella henselae.</title>
        <authorList>
            <person name="Alsmark U.C.M."/>
            <person name="Frank A.C."/>
            <person name="Karlberg E.O."/>
            <person name="Legault B.-A."/>
            <person name="Ardell D.H."/>
            <person name="Canbaeck B."/>
            <person name="Eriksson A.-S."/>
            <person name="Naeslund A.K."/>
            <person name="Handley S.A."/>
            <person name="Huvet M."/>
            <person name="La Scola B."/>
            <person name="Holmberg M."/>
            <person name="Andersson S.G.E."/>
        </authorList>
    </citation>
    <scope>NUCLEOTIDE SEQUENCE [LARGE SCALE GENOMIC DNA]</scope>
    <source>
        <strain evidence="9">ATCC 49882 / DSM 28221 / CCUG 30454 / Houston 1</strain>
    </source>
</reference>
<evidence type="ECO:0000313" key="9">
    <source>
        <dbReference type="Proteomes" id="UP000000421"/>
    </source>
</evidence>
<dbReference type="GO" id="GO:0005886">
    <property type="term" value="C:plasma membrane"/>
    <property type="evidence" value="ECO:0007669"/>
    <property type="project" value="TreeGrafter"/>
</dbReference>
<dbReference type="InterPro" id="IPR036890">
    <property type="entry name" value="HATPase_C_sf"/>
</dbReference>
<dbReference type="InterPro" id="IPR036097">
    <property type="entry name" value="HisK_dim/P_sf"/>
</dbReference>
<dbReference type="GO" id="GO:0009927">
    <property type="term" value="F:histidine phosphotransfer kinase activity"/>
    <property type="evidence" value="ECO:0007669"/>
    <property type="project" value="TreeGrafter"/>
</dbReference>
<dbReference type="Proteomes" id="UP000000421">
    <property type="component" value="Chromosome"/>
</dbReference>